<name>A0A9X4L969_9STAP</name>
<sequence>MTFENKNFNNPFIDVNPGDLFRDFGKQIVEQFPGNESIKSDIKELDNSYIVEAELPGIKKENISLEFENNLLTIEGKQIVEVQDENDTKRAVHQERNHSDLSRQFPFENVDDSSIKASYENGLLTVTLPKKEQKEQPKSNIKID</sequence>
<dbReference type="PANTHER" id="PTHR11527">
    <property type="entry name" value="HEAT-SHOCK PROTEIN 20 FAMILY MEMBER"/>
    <property type="match status" value="1"/>
</dbReference>
<evidence type="ECO:0000256" key="2">
    <source>
        <dbReference type="RuleBase" id="RU003616"/>
    </source>
</evidence>
<dbReference type="AlphaFoldDB" id="A0A9X4L969"/>
<keyword evidence="6" id="KW-1185">Reference proteome</keyword>
<dbReference type="InterPro" id="IPR008978">
    <property type="entry name" value="HSP20-like_chaperone"/>
</dbReference>
<gene>
    <name evidence="5" type="ORF">M4L89_05520</name>
</gene>
<proteinExistence type="inferred from homology"/>
<evidence type="ECO:0000256" key="3">
    <source>
        <dbReference type="SAM" id="MobiDB-lite"/>
    </source>
</evidence>
<comment type="similarity">
    <text evidence="1 2">Belongs to the small heat shock protein (HSP20) family.</text>
</comment>
<dbReference type="SUPFAM" id="SSF49764">
    <property type="entry name" value="HSP20-like chaperones"/>
    <property type="match status" value="1"/>
</dbReference>
<dbReference type="EMBL" id="JAMBQA010000002">
    <property type="protein sequence ID" value="MDG0845677.1"/>
    <property type="molecule type" value="Genomic_DNA"/>
</dbReference>
<comment type="caution">
    <text evidence="5">The sequence shown here is derived from an EMBL/GenBank/DDBJ whole genome shotgun (WGS) entry which is preliminary data.</text>
</comment>
<dbReference type="Pfam" id="PF00011">
    <property type="entry name" value="HSP20"/>
    <property type="match status" value="1"/>
</dbReference>
<evidence type="ECO:0000256" key="1">
    <source>
        <dbReference type="PROSITE-ProRule" id="PRU00285"/>
    </source>
</evidence>
<dbReference type="RefSeq" id="WP_277583030.1">
    <property type="nucleotide sequence ID" value="NZ_JAMBPY010000002.1"/>
</dbReference>
<feature type="domain" description="SHSP" evidence="4">
    <location>
        <begin position="29"/>
        <end position="144"/>
    </location>
</feature>
<dbReference type="Gene3D" id="2.60.40.790">
    <property type="match status" value="1"/>
</dbReference>
<evidence type="ECO:0000313" key="5">
    <source>
        <dbReference type="EMBL" id="MDG0845677.1"/>
    </source>
</evidence>
<organism evidence="5 6">
    <name type="scientific">Staphylococcus equorum</name>
    <dbReference type="NCBI Taxonomy" id="246432"/>
    <lineage>
        <taxon>Bacteria</taxon>
        <taxon>Bacillati</taxon>
        <taxon>Bacillota</taxon>
        <taxon>Bacilli</taxon>
        <taxon>Bacillales</taxon>
        <taxon>Staphylococcaceae</taxon>
        <taxon>Staphylococcus</taxon>
    </lineage>
</organism>
<evidence type="ECO:0000313" key="6">
    <source>
        <dbReference type="Proteomes" id="UP001152422"/>
    </source>
</evidence>
<dbReference type="PROSITE" id="PS01031">
    <property type="entry name" value="SHSP"/>
    <property type="match status" value="1"/>
</dbReference>
<dbReference type="Proteomes" id="UP001152422">
    <property type="component" value="Unassembled WGS sequence"/>
</dbReference>
<protein>
    <submittedName>
        <fullName evidence="5">Hsp20/alpha crystallin family protein</fullName>
    </submittedName>
</protein>
<dbReference type="CDD" id="cd06471">
    <property type="entry name" value="ACD_LpsHSP_like"/>
    <property type="match status" value="1"/>
</dbReference>
<feature type="region of interest" description="Disordered" evidence="3">
    <location>
        <begin position="86"/>
        <end position="105"/>
    </location>
</feature>
<dbReference type="InterPro" id="IPR031107">
    <property type="entry name" value="Small_HSP"/>
</dbReference>
<dbReference type="InterPro" id="IPR002068">
    <property type="entry name" value="A-crystallin/Hsp20_dom"/>
</dbReference>
<accession>A0A9X4L969</accession>
<reference evidence="5" key="1">
    <citation type="submission" date="2022-05" db="EMBL/GenBank/DDBJ databases">
        <title>Comparative genomics of Staphylococcus equorum isolates.</title>
        <authorList>
            <person name="Luelf R.H."/>
        </authorList>
    </citation>
    <scope>NUCLEOTIDE SEQUENCE</scope>
    <source>
        <strain evidence="5">TMW 2.2497</strain>
    </source>
</reference>
<feature type="compositionally biased region" description="Basic and acidic residues" evidence="3">
    <location>
        <begin position="86"/>
        <end position="101"/>
    </location>
</feature>
<evidence type="ECO:0000259" key="4">
    <source>
        <dbReference type="PROSITE" id="PS01031"/>
    </source>
</evidence>